<sequence length="263" mass="30370">MPYNYSRTNHNPLLYEIELTVNDRKLLASHVGLLLLGKHSHVATILAAKHRNVSASTDQMINRAQRQLVVKTDVERWKRDGWLFQMMTWISLRVEQHGQKLMLQAPHTNPAQHGIDGLGLILTTANTVQNLIISEDKYTENPRTTLKNDVWPEFNLFETGEFDSHLVTQITVLLSNLSEAEIDRIIENDIYNISNRIYRAGITPKSSHSNAKKRKRLFKGYDKCVSGTNHNRRQALTFSQPDIRTWMDDFSAEIYAYLETQRP</sequence>
<organism evidence="1 2">
    <name type="scientific">Flavobacterium johnsoniae (strain ATCC 17061 / DSM 2064 / JCM 8514 / BCRC 14874 / CCUG 350202 / NBRC 14942 / NCIMB 11054 / UW101)</name>
    <name type="common">Cytophaga johnsonae</name>
    <dbReference type="NCBI Taxonomy" id="376686"/>
    <lineage>
        <taxon>Bacteria</taxon>
        <taxon>Pseudomonadati</taxon>
        <taxon>Bacteroidota</taxon>
        <taxon>Flavobacteriia</taxon>
        <taxon>Flavobacteriales</taxon>
        <taxon>Flavobacteriaceae</taxon>
        <taxon>Flavobacterium</taxon>
    </lineage>
</organism>
<dbReference type="HOGENOM" id="CLU_1048313_0_0_10"/>
<reference evidence="1 2" key="1">
    <citation type="journal article" date="2009" name="Appl. Environ. Microbiol.">
        <title>Novel features of the polysaccharide-digesting gliding bacterium Flavobacterium johnsoniae as revealed by genome sequence analysis.</title>
        <authorList>
            <person name="McBride M.J."/>
            <person name="Xie G."/>
            <person name="Martens E.C."/>
            <person name="Lapidus A."/>
            <person name="Henrissat B."/>
            <person name="Rhodes R.G."/>
            <person name="Goltsman E."/>
            <person name="Wang W."/>
            <person name="Xu J."/>
            <person name="Hunnicutt D.W."/>
            <person name="Staroscik A.M."/>
            <person name="Hoover T.R."/>
            <person name="Cheng Y.Q."/>
            <person name="Stein J.L."/>
        </authorList>
    </citation>
    <scope>NUCLEOTIDE SEQUENCE [LARGE SCALE GENOMIC DNA]</scope>
    <source>
        <strain evidence="2">ATCC 17061 / DSM 2064 / JCM 8514 / BCRC 14874 / CCUG 350202 / NBRC 14942 / NCIMB 11054 / UW101</strain>
    </source>
</reference>
<dbReference type="OrthoDB" id="5117958at2"/>
<dbReference type="RefSeq" id="WP_012025556.1">
    <property type="nucleotide sequence ID" value="NC_009441.1"/>
</dbReference>
<evidence type="ECO:0000313" key="1">
    <source>
        <dbReference type="EMBL" id="ABQ06589.1"/>
    </source>
</evidence>
<dbReference type="GeneID" id="31766484"/>
<keyword evidence="2" id="KW-1185">Reference proteome</keyword>
<dbReference type="STRING" id="376686.Fjoh_3575"/>
<dbReference type="Proteomes" id="UP000006694">
    <property type="component" value="Chromosome"/>
</dbReference>
<dbReference type="eggNOG" id="ENOG50309K2">
    <property type="taxonomic scope" value="Bacteria"/>
</dbReference>
<dbReference type="EMBL" id="CP000685">
    <property type="protein sequence ID" value="ABQ06589.1"/>
    <property type="molecule type" value="Genomic_DNA"/>
</dbReference>
<name>A5FDX4_FLAJ1</name>
<dbReference type="AlphaFoldDB" id="A5FDX4"/>
<proteinExistence type="predicted"/>
<protein>
    <submittedName>
        <fullName evidence="1">Uncharacterized protein</fullName>
    </submittedName>
</protein>
<gene>
    <name evidence="1" type="ordered locus">Fjoh_3575</name>
</gene>
<dbReference type="KEGG" id="fjo:Fjoh_3575"/>
<accession>A5FDX4</accession>
<evidence type="ECO:0000313" key="2">
    <source>
        <dbReference type="Proteomes" id="UP000006694"/>
    </source>
</evidence>